<dbReference type="Gene3D" id="1.10.10.10">
    <property type="entry name" value="Winged helix-like DNA-binding domain superfamily/Winged helix DNA-binding domain"/>
    <property type="match status" value="1"/>
</dbReference>
<keyword evidence="5" id="KW-1185">Reference proteome</keyword>
<evidence type="ECO:0000313" key="4">
    <source>
        <dbReference type="EMBL" id="MCS5707935.1"/>
    </source>
</evidence>
<name>A0A0Q9YD55_9GAMM</name>
<evidence type="ECO:0000259" key="2">
    <source>
        <dbReference type="Pfam" id="PF21320"/>
    </source>
</evidence>
<dbReference type="SUPFAM" id="SSF46785">
    <property type="entry name" value="Winged helix' DNA-binding domain"/>
    <property type="match status" value="1"/>
</dbReference>
<evidence type="ECO:0000259" key="1">
    <source>
        <dbReference type="Pfam" id="PF13649"/>
    </source>
</evidence>
<dbReference type="Pfam" id="PF21320">
    <property type="entry name" value="WHD_Rv2258c"/>
    <property type="match status" value="1"/>
</dbReference>
<dbReference type="InterPro" id="IPR036388">
    <property type="entry name" value="WH-like_DNA-bd_sf"/>
</dbReference>
<proteinExistence type="predicted"/>
<accession>A0A0Q9YD55</accession>
<feature type="domain" description="Methyltransferase" evidence="1">
    <location>
        <begin position="181"/>
        <end position="253"/>
    </location>
</feature>
<dbReference type="EC" id="2.1.1.144" evidence="3"/>
<dbReference type="OrthoDB" id="9801363at2"/>
<dbReference type="SUPFAM" id="SSF53335">
    <property type="entry name" value="S-adenosyl-L-methionine-dependent methyltransferases"/>
    <property type="match status" value="1"/>
</dbReference>
<reference evidence="3" key="1">
    <citation type="submission" date="2015-09" db="EMBL/GenBank/DDBJ databases">
        <title>Draft Genome Sequences of Two Novel Amoeba-resistant Intranuclear Bacteria, Candidatus Berkiella cookevillensis and Candidatus Berkiella aquae.</title>
        <authorList>
            <person name="Mehari Y.T."/>
            <person name="Arivett B.A."/>
            <person name="Farone A.L."/>
            <person name="Gunderson J.H."/>
            <person name="Farone M.B."/>
        </authorList>
    </citation>
    <scope>NUCLEOTIDE SEQUENCE [LARGE SCALE GENOMIC DNA]</scope>
    <source>
        <strain evidence="3">CC99</strain>
    </source>
</reference>
<dbReference type="Proteomes" id="UP000051494">
    <property type="component" value="Unassembled WGS sequence"/>
</dbReference>
<organism evidence="3">
    <name type="scientific">Candidatus Berkiella cookevillensis</name>
    <dbReference type="NCBI Taxonomy" id="437022"/>
    <lineage>
        <taxon>Bacteria</taxon>
        <taxon>Pseudomonadati</taxon>
        <taxon>Pseudomonadota</taxon>
        <taxon>Gammaproteobacteria</taxon>
        <taxon>Candidatus Berkiellales</taxon>
        <taxon>Candidatus Berkiellaceae</taxon>
        <taxon>Candidatus Berkiella</taxon>
    </lineage>
</organism>
<dbReference type="InterPro" id="IPR036390">
    <property type="entry name" value="WH_DNA-bd_sf"/>
</dbReference>
<comment type="caution">
    <text evidence="3">The sequence shown here is derived from an EMBL/GenBank/DDBJ whole genome shotgun (WGS) entry which is preliminary data.</text>
</comment>
<keyword evidence="3" id="KW-0808">Transferase</keyword>
<dbReference type="GO" id="GO:0030798">
    <property type="term" value="F:trans-aconitate 2-methyltransferase activity"/>
    <property type="evidence" value="ECO:0007669"/>
    <property type="project" value="UniProtKB-EC"/>
</dbReference>
<gene>
    <name evidence="3" type="primary">tam</name>
    <name evidence="4" type="ORF">CC99x_003350</name>
    <name evidence="3" type="ORF">CC99x_01371</name>
</gene>
<dbReference type="CDD" id="cd02440">
    <property type="entry name" value="AdoMet_MTases"/>
    <property type="match status" value="1"/>
</dbReference>
<dbReference type="PANTHER" id="PTHR45128:SF2">
    <property type="entry name" value="METHYLTRANSFERASE DOMAIN-CONTAINING PROTEIN"/>
    <property type="match status" value="1"/>
</dbReference>
<evidence type="ECO:0000313" key="3">
    <source>
        <dbReference type="EMBL" id="KRG18486.1"/>
    </source>
</evidence>
<keyword evidence="3" id="KW-0489">Methyltransferase</keyword>
<dbReference type="InterPro" id="IPR041698">
    <property type="entry name" value="Methyltransf_25"/>
</dbReference>
<protein>
    <submittedName>
        <fullName evidence="4">Class I SAM-dependent methyltransferase</fullName>
    </submittedName>
    <submittedName>
        <fullName evidence="3">Trans-aconitate 2-methyltransferase</fullName>
        <ecNumber evidence="3">2.1.1.144</ecNumber>
    </submittedName>
</protein>
<dbReference type="Gene3D" id="3.40.50.150">
    <property type="entry name" value="Vaccinia Virus protein VP39"/>
    <property type="match status" value="1"/>
</dbReference>
<dbReference type="EMBL" id="LKHV01000006">
    <property type="protein sequence ID" value="KRG18486.1"/>
    <property type="molecule type" value="Genomic_DNA"/>
</dbReference>
<dbReference type="AlphaFoldDB" id="A0A0Q9YD55"/>
<dbReference type="InterPro" id="IPR048711">
    <property type="entry name" value="WHD_Rv2258c"/>
</dbReference>
<evidence type="ECO:0000313" key="5">
    <source>
        <dbReference type="Proteomes" id="UP000051494"/>
    </source>
</evidence>
<dbReference type="RefSeq" id="WP_057624476.1">
    <property type="nucleotide sequence ID" value="NZ_LKHV02000001.1"/>
</dbReference>
<sequence length="264" mass="28876">MKNENTIDQNKLKAFVFDNILPSTRGAMSIIMAIIGDKLGLFKAMCDYGPVTAETLSIHTGMHQRYLQEWLSALAAAHWIDYDPQTEEFHLTPEQATVFVDSNSLMYFQGVFGIFDACHLDLKKIISAFKSGQGISWNDREKCLFCSLADSSGPKYKNQLISAWLPKLPGIVSKLNAGAKVADVGCGSGLTTLLMAEAFPNSEFYGFDLHAGSIEQAKTTALETGLALGAQAAPARLQQVTSEAGFNHFSIVYKTMSHMVIHVN</sequence>
<reference evidence="4" key="3">
    <citation type="submission" date="2021-06" db="EMBL/GenBank/DDBJ databases">
        <title>Genomic Description and Analysis of Intracellular Bacteria, Candidatus Berkiella cookevillensis and Candidatus Berkiella aquae.</title>
        <authorList>
            <person name="Kidane D.T."/>
            <person name="Mehari Y.T."/>
            <person name="Rice F.C."/>
            <person name="Arivett B.A."/>
            <person name="Farone A.L."/>
            <person name="Berk S.G."/>
            <person name="Farone M.B."/>
        </authorList>
    </citation>
    <scope>NUCLEOTIDE SEQUENCE</scope>
    <source>
        <strain evidence="4">CC99</strain>
    </source>
</reference>
<reference evidence="4" key="2">
    <citation type="journal article" date="2016" name="Genome Announc.">
        <title>Draft Genome Sequences of Two Novel Amoeba-Resistant Intranuclear Bacteria, 'Candidatus Berkiella cookevillensis' and 'Candidatus Berkiella aquae'.</title>
        <authorList>
            <person name="Mehari Y.T."/>
            <person name="Arivett B.A."/>
            <person name="Farone A.L."/>
            <person name="Gunderson J.H."/>
            <person name="Farone M.B."/>
        </authorList>
    </citation>
    <scope>NUCLEOTIDE SEQUENCE</scope>
    <source>
        <strain evidence="4">CC99</strain>
    </source>
</reference>
<dbReference type="GO" id="GO:0032259">
    <property type="term" value="P:methylation"/>
    <property type="evidence" value="ECO:0007669"/>
    <property type="project" value="UniProtKB-KW"/>
</dbReference>
<feature type="domain" description="S-adenosylmethionine-dependent methyltransferase Rv2258c-like winged HTH" evidence="2">
    <location>
        <begin position="30"/>
        <end position="98"/>
    </location>
</feature>
<dbReference type="InterPro" id="IPR053173">
    <property type="entry name" value="SAM-binding_MTase"/>
</dbReference>
<dbReference type="Pfam" id="PF13649">
    <property type="entry name" value="Methyltransf_25"/>
    <property type="match status" value="1"/>
</dbReference>
<dbReference type="InterPro" id="IPR029063">
    <property type="entry name" value="SAM-dependent_MTases_sf"/>
</dbReference>
<dbReference type="PANTHER" id="PTHR45128">
    <property type="entry name" value="METHYLTRANSFERASE TYPE 11"/>
    <property type="match status" value="1"/>
</dbReference>
<dbReference type="EMBL" id="LKHV02000001">
    <property type="protein sequence ID" value="MCS5707935.1"/>
    <property type="molecule type" value="Genomic_DNA"/>
</dbReference>
<dbReference type="STRING" id="437022.CC99x_01371"/>